<evidence type="ECO:0000313" key="7">
    <source>
        <dbReference type="EMBL" id="UPW00285.1"/>
    </source>
</evidence>
<dbReference type="GeneID" id="72191683"/>
<keyword evidence="4 6" id="KW-1133">Transmembrane helix</keyword>
<feature type="transmembrane region" description="Helical" evidence="6">
    <location>
        <begin position="98"/>
        <end position="117"/>
    </location>
</feature>
<feature type="transmembrane region" description="Helical" evidence="6">
    <location>
        <begin position="156"/>
        <end position="176"/>
    </location>
</feature>
<evidence type="ECO:0000256" key="5">
    <source>
        <dbReference type="ARBA" id="ARBA00023136"/>
    </source>
</evidence>
<keyword evidence="8" id="KW-1185">Reference proteome</keyword>
<dbReference type="PANTHER" id="PTHR30106">
    <property type="entry name" value="INNER MEMBRANE PROTEIN YEIH-RELATED"/>
    <property type="match status" value="1"/>
</dbReference>
<feature type="transmembrane region" description="Helical" evidence="6">
    <location>
        <begin position="298"/>
        <end position="315"/>
    </location>
</feature>
<evidence type="ECO:0000256" key="2">
    <source>
        <dbReference type="ARBA" id="ARBA00022475"/>
    </source>
</evidence>
<keyword evidence="5 6" id="KW-0472">Membrane</keyword>
<feature type="transmembrane region" description="Helical" evidence="6">
    <location>
        <begin position="267"/>
        <end position="286"/>
    </location>
</feature>
<name>A0A8U0IHV2_9EURY</name>
<protein>
    <submittedName>
        <fullName evidence="7">YeiH family protein</fullName>
    </submittedName>
</protein>
<evidence type="ECO:0000313" key="8">
    <source>
        <dbReference type="Proteomes" id="UP000830434"/>
    </source>
</evidence>
<accession>A0A8U0IHV2</accession>
<proteinExistence type="predicted"/>
<reference evidence="7" key="1">
    <citation type="submission" date="2022-04" db="EMBL/GenBank/DDBJ databases">
        <title>Diverse halophilic archaea isolated from saline environments.</title>
        <authorList>
            <person name="Cui H.-L."/>
        </authorList>
    </citation>
    <scope>NUCLEOTIDE SEQUENCE</scope>
    <source>
        <strain evidence="7">XZYJT40</strain>
    </source>
</reference>
<evidence type="ECO:0000256" key="6">
    <source>
        <dbReference type="SAM" id="Phobius"/>
    </source>
</evidence>
<feature type="transmembrane region" description="Helical" evidence="6">
    <location>
        <begin position="21"/>
        <end position="53"/>
    </location>
</feature>
<dbReference type="RefSeq" id="WP_248654696.1">
    <property type="nucleotide sequence ID" value="NZ_CP096658.1"/>
</dbReference>
<organism evidence="7 8">
    <name type="scientific">Halorussus gelatinilyticus</name>
    <dbReference type="NCBI Taxonomy" id="2937524"/>
    <lineage>
        <taxon>Archaea</taxon>
        <taxon>Methanobacteriati</taxon>
        <taxon>Methanobacteriota</taxon>
        <taxon>Stenosarchaea group</taxon>
        <taxon>Halobacteria</taxon>
        <taxon>Halobacteriales</taxon>
        <taxon>Haladaptataceae</taxon>
        <taxon>Halorussus</taxon>
    </lineage>
</organism>
<dbReference type="Proteomes" id="UP000830434">
    <property type="component" value="Chromosome"/>
</dbReference>
<dbReference type="PANTHER" id="PTHR30106:SF1">
    <property type="entry name" value="UPF0324 MEMBRANE PROTEIN FN0533"/>
    <property type="match status" value="1"/>
</dbReference>
<comment type="subcellular location">
    <subcellularLocation>
        <location evidence="1">Cell membrane</location>
        <topology evidence="1">Multi-pass membrane protein</topology>
    </subcellularLocation>
</comment>
<feature type="transmembrane region" description="Helical" evidence="6">
    <location>
        <begin position="222"/>
        <end position="240"/>
    </location>
</feature>
<evidence type="ECO:0000256" key="3">
    <source>
        <dbReference type="ARBA" id="ARBA00022692"/>
    </source>
</evidence>
<dbReference type="Pfam" id="PF03601">
    <property type="entry name" value="Cons_hypoth698"/>
    <property type="match status" value="1"/>
</dbReference>
<dbReference type="EMBL" id="CP096658">
    <property type="protein sequence ID" value="UPW00285.1"/>
    <property type="molecule type" value="Genomic_DNA"/>
</dbReference>
<keyword evidence="2" id="KW-1003">Cell membrane</keyword>
<dbReference type="KEGG" id="haxz:M0R88_17470"/>
<gene>
    <name evidence="7" type="ORF">M0R88_17470</name>
</gene>
<sequence length="348" mass="35751">MAPRRPDRSALLPSLRDLLPGLAFLVVLALVARGLAAFVPVPALLVAVLVGGALANTVGVPDRFESGVGTYDLWLEVGIVLMGVRVSLDALVEAGPRLLLAVVGVVGFTLAVAELLARGFDLQRRLGSLVAAGASVCGVSAVVAVAGAIRADEEHVAYATSTILVFDALTLFAYPALGQFLGLADRTFGIWAGLTMFSTGPVTAAGFAYSEVAGQWATVAKLTRNVLLGGLVVAYSVVYAEASSGDESGPTAAASASSFLRSLWDGFPKFVLGFLSLVALASAGVFTDPQLARIEQAYRAAFLVAFAGLGTSVALSDLRETGVRPLAVLALTLAVVSAVALVVVRFAF</sequence>
<dbReference type="InterPro" id="IPR018383">
    <property type="entry name" value="UPF0324_pro"/>
</dbReference>
<feature type="transmembrane region" description="Helical" evidence="6">
    <location>
        <begin position="73"/>
        <end position="91"/>
    </location>
</feature>
<feature type="transmembrane region" description="Helical" evidence="6">
    <location>
        <begin position="327"/>
        <end position="347"/>
    </location>
</feature>
<feature type="transmembrane region" description="Helical" evidence="6">
    <location>
        <begin position="188"/>
        <end position="210"/>
    </location>
</feature>
<dbReference type="AlphaFoldDB" id="A0A8U0IHV2"/>
<keyword evidence="3 6" id="KW-0812">Transmembrane</keyword>
<evidence type="ECO:0000256" key="4">
    <source>
        <dbReference type="ARBA" id="ARBA00022989"/>
    </source>
</evidence>
<dbReference type="GO" id="GO:0005886">
    <property type="term" value="C:plasma membrane"/>
    <property type="evidence" value="ECO:0007669"/>
    <property type="project" value="UniProtKB-SubCell"/>
</dbReference>
<feature type="transmembrane region" description="Helical" evidence="6">
    <location>
        <begin position="129"/>
        <end position="149"/>
    </location>
</feature>
<evidence type="ECO:0000256" key="1">
    <source>
        <dbReference type="ARBA" id="ARBA00004651"/>
    </source>
</evidence>